<gene>
    <name evidence="1" type="ORF">MAR_020071</name>
</gene>
<dbReference type="EMBL" id="CP111016">
    <property type="protein sequence ID" value="WAR04702.1"/>
    <property type="molecule type" value="Genomic_DNA"/>
</dbReference>
<sequence length="46" mass="5467">MFVFNISFSSHYIHKSYLTSRKGHFHIFSSSFMSASNLRNSYLNFQ</sequence>
<organism evidence="1 2">
    <name type="scientific">Mya arenaria</name>
    <name type="common">Soft-shell clam</name>
    <dbReference type="NCBI Taxonomy" id="6604"/>
    <lineage>
        <taxon>Eukaryota</taxon>
        <taxon>Metazoa</taxon>
        <taxon>Spiralia</taxon>
        <taxon>Lophotrochozoa</taxon>
        <taxon>Mollusca</taxon>
        <taxon>Bivalvia</taxon>
        <taxon>Autobranchia</taxon>
        <taxon>Heteroconchia</taxon>
        <taxon>Euheterodonta</taxon>
        <taxon>Imparidentia</taxon>
        <taxon>Neoheterodontei</taxon>
        <taxon>Myida</taxon>
        <taxon>Myoidea</taxon>
        <taxon>Myidae</taxon>
        <taxon>Mya</taxon>
    </lineage>
</organism>
<protein>
    <submittedName>
        <fullName evidence="1">Uncharacterized protein</fullName>
    </submittedName>
</protein>
<evidence type="ECO:0000313" key="2">
    <source>
        <dbReference type="Proteomes" id="UP001164746"/>
    </source>
</evidence>
<reference evidence="1" key="1">
    <citation type="submission" date="2022-11" db="EMBL/GenBank/DDBJ databases">
        <title>Centuries of genome instability and evolution in soft-shell clam transmissible cancer (bioRxiv).</title>
        <authorList>
            <person name="Hart S.F.M."/>
            <person name="Yonemitsu M.A."/>
            <person name="Giersch R.M."/>
            <person name="Beal B.F."/>
            <person name="Arriagada G."/>
            <person name="Davis B.W."/>
            <person name="Ostrander E.A."/>
            <person name="Goff S.P."/>
            <person name="Metzger M.J."/>
        </authorList>
    </citation>
    <scope>NUCLEOTIDE SEQUENCE</scope>
    <source>
        <strain evidence="1">MELC-2E11</strain>
        <tissue evidence="1">Siphon/mantle</tissue>
    </source>
</reference>
<name>A0ABY7E3X4_MYAAR</name>
<dbReference type="Proteomes" id="UP001164746">
    <property type="component" value="Chromosome 5"/>
</dbReference>
<evidence type="ECO:0000313" key="1">
    <source>
        <dbReference type="EMBL" id="WAR04702.1"/>
    </source>
</evidence>
<accession>A0ABY7E3X4</accession>
<keyword evidence="2" id="KW-1185">Reference proteome</keyword>
<proteinExistence type="predicted"/>